<protein>
    <recommendedName>
        <fullName evidence="10">Outer dense fiber protein 2</fullName>
    </recommendedName>
</protein>
<evidence type="ECO:0000256" key="3">
    <source>
        <dbReference type="ARBA" id="ARBA00022490"/>
    </source>
</evidence>
<feature type="coiled-coil region" evidence="6">
    <location>
        <begin position="229"/>
        <end position="620"/>
    </location>
</feature>
<feature type="non-terminal residue" evidence="8">
    <location>
        <position position="1"/>
    </location>
</feature>
<evidence type="ECO:0000256" key="6">
    <source>
        <dbReference type="SAM" id="Coils"/>
    </source>
</evidence>
<evidence type="ECO:0000313" key="9">
    <source>
        <dbReference type="Proteomes" id="UP000215902"/>
    </source>
</evidence>
<dbReference type="PANTHER" id="PTHR23162">
    <property type="entry name" value="OUTER DENSE FIBER OF SPERM TAILS 2"/>
    <property type="match status" value="1"/>
</dbReference>
<dbReference type="GO" id="GO:1902017">
    <property type="term" value="P:regulation of cilium assembly"/>
    <property type="evidence" value="ECO:0007669"/>
    <property type="project" value="TreeGrafter"/>
</dbReference>
<feature type="compositionally biased region" description="Basic residues" evidence="7">
    <location>
        <begin position="23"/>
        <end position="32"/>
    </location>
</feature>
<dbReference type="PANTHER" id="PTHR23162:SF10">
    <property type="entry name" value="FI13205P"/>
    <property type="match status" value="1"/>
</dbReference>
<dbReference type="Proteomes" id="UP000215902">
    <property type="component" value="Unassembled WGS sequence"/>
</dbReference>
<evidence type="ECO:0000256" key="1">
    <source>
        <dbReference type="ARBA" id="ARBA00004300"/>
    </source>
</evidence>
<accession>A0A267ETM7</accession>
<feature type="region of interest" description="Disordered" evidence="7">
    <location>
        <begin position="1"/>
        <end position="108"/>
    </location>
</feature>
<comment type="caution">
    <text evidence="8">The sequence shown here is derived from an EMBL/GenBank/DDBJ whole genome shotgun (WGS) entry which is preliminary data.</text>
</comment>
<evidence type="ECO:0000256" key="2">
    <source>
        <dbReference type="ARBA" id="ARBA00009316"/>
    </source>
</evidence>
<dbReference type="InterPro" id="IPR026099">
    <property type="entry name" value="Odf2-rel"/>
</dbReference>
<proteinExistence type="inferred from homology"/>
<organism evidence="8 9">
    <name type="scientific">Macrostomum lignano</name>
    <dbReference type="NCBI Taxonomy" id="282301"/>
    <lineage>
        <taxon>Eukaryota</taxon>
        <taxon>Metazoa</taxon>
        <taxon>Spiralia</taxon>
        <taxon>Lophotrochozoa</taxon>
        <taxon>Platyhelminthes</taxon>
        <taxon>Rhabditophora</taxon>
        <taxon>Macrostomorpha</taxon>
        <taxon>Macrostomida</taxon>
        <taxon>Macrostomidae</taxon>
        <taxon>Macrostomum</taxon>
    </lineage>
</organism>
<keyword evidence="4 6" id="KW-0175">Coiled coil</keyword>
<sequence length="643" mass="70781">LGMPGSRDYSPVHVTVDANTPVHVHRLQKQRRPSAQAVTERLSRPRHLTSADGKSSAAPAAATASASSIMRRKSKSPPKSPGPWIPPPAKSSKGSKYEPAERDIDDLDDYEGRVESLISEVGKLKSEAELSRARRELSASQEQLGHAESENAQLRQSVDLLSQEVEGGDLARQLISAELELQALNRHLLAFGDLLRRPARRQSERDALTAAQEALSQRAADLGASLQRLRCQLRARGNAEAEAAELAEERAELLRRLADADAGRAAAEESAGQLKAQIAGMREQDATANGLQVALESAKGHLQFQLSQRDSEIARLTGRLRSLESELARARVERDQADELLRQTTEEAAAAASGAAAEGEAAGAVAAAEREASAARQRAGRAEAEATRLRQEAAGLLDRCERLGEENERLRARAELVSGEERQRLQSSVKSLEKQLETQQTEMDGLRSTLRHYENLIEDYKQQTEQLAGRSGSAHERAELQVQESRILRERCEDLEKRLRLAEDERREAQRSLARQQESGGGLASQLEAKQRECSALIHQLEQATSDSRRLQEREAAAAAEKRLQARVLELESGLAAQRAESARALRDKEEETRRTLQRLEDLKERLEQSQSTNKSLQSYVNFLKTSYANVLTSAGTPLPTLG</sequence>
<evidence type="ECO:0000256" key="5">
    <source>
        <dbReference type="ARBA" id="ARBA00023212"/>
    </source>
</evidence>
<feature type="compositionally biased region" description="Pro residues" evidence="7">
    <location>
        <begin position="78"/>
        <end position="89"/>
    </location>
</feature>
<evidence type="ECO:0000256" key="7">
    <source>
        <dbReference type="SAM" id="MobiDB-lite"/>
    </source>
</evidence>
<comment type="similarity">
    <text evidence="2">Belongs to the ODF2 family.</text>
</comment>
<evidence type="ECO:0000256" key="4">
    <source>
        <dbReference type="ARBA" id="ARBA00023054"/>
    </source>
</evidence>
<evidence type="ECO:0000313" key="8">
    <source>
        <dbReference type="EMBL" id="PAA64237.1"/>
    </source>
</evidence>
<dbReference type="GO" id="GO:0005813">
    <property type="term" value="C:centrosome"/>
    <property type="evidence" value="ECO:0007669"/>
    <property type="project" value="UniProtKB-SubCell"/>
</dbReference>
<keyword evidence="5" id="KW-0206">Cytoskeleton</keyword>
<dbReference type="STRING" id="282301.A0A267ETM7"/>
<dbReference type="AlphaFoldDB" id="A0A267ETM7"/>
<keyword evidence="9" id="KW-1185">Reference proteome</keyword>
<gene>
    <name evidence="8" type="ORF">BOX15_Mlig034307g3</name>
</gene>
<feature type="compositionally biased region" description="Low complexity" evidence="7">
    <location>
        <begin position="50"/>
        <end position="69"/>
    </location>
</feature>
<keyword evidence="3" id="KW-0963">Cytoplasm</keyword>
<dbReference type="OrthoDB" id="413404at2759"/>
<evidence type="ECO:0008006" key="10">
    <source>
        <dbReference type="Google" id="ProtNLM"/>
    </source>
</evidence>
<comment type="subcellular location">
    <subcellularLocation>
        <location evidence="1">Cytoplasm</location>
        <location evidence="1">Cytoskeleton</location>
        <location evidence="1">Microtubule organizing center</location>
        <location evidence="1">Centrosome</location>
    </subcellularLocation>
</comment>
<dbReference type="EMBL" id="NIVC01001771">
    <property type="protein sequence ID" value="PAA64237.1"/>
    <property type="molecule type" value="Genomic_DNA"/>
</dbReference>
<reference evidence="8 9" key="1">
    <citation type="submission" date="2017-06" db="EMBL/GenBank/DDBJ databases">
        <title>A platform for efficient transgenesis in Macrostomum lignano, a flatworm model organism for stem cell research.</title>
        <authorList>
            <person name="Berezikov E."/>
        </authorList>
    </citation>
    <scope>NUCLEOTIDE SEQUENCE [LARGE SCALE GENOMIC DNA]</scope>
    <source>
        <strain evidence="8">DV1</strain>
        <tissue evidence="8">Whole organism</tissue>
    </source>
</reference>
<name>A0A267ETM7_9PLAT</name>